<keyword evidence="2" id="KW-0813">Transport</keyword>
<organism evidence="6 7">
    <name type="scientific">Cryobacterium melibiosiphilum</name>
    <dbReference type="NCBI Taxonomy" id="995039"/>
    <lineage>
        <taxon>Bacteria</taxon>
        <taxon>Bacillati</taxon>
        <taxon>Actinomycetota</taxon>
        <taxon>Actinomycetes</taxon>
        <taxon>Micrococcales</taxon>
        <taxon>Microbacteriaceae</taxon>
        <taxon>Cryobacterium</taxon>
    </lineage>
</organism>
<dbReference type="Proteomes" id="UP000272015">
    <property type="component" value="Unassembled WGS sequence"/>
</dbReference>
<evidence type="ECO:0000256" key="4">
    <source>
        <dbReference type="ARBA" id="ARBA00022840"/>
    </source>
</evidence>
<dbReference type="SUPFAM" id="SSF52540">
    <property type="entry name" value="P-loop containing nucleoside triphosphate hydrolases"/>
    <property type="match status" value="2"/>
</dbReference>
<dbReference type="Pfam" id="PF08352">
    <property type="entry name" value="oligo_HPY"/>
    <property type="match status" value="1"/>
</dbReference>
<protein>
    <submittedName>
        <fullName evidence="6">ABC transporter ATP-binding protein</fullName>
    </submittedName>
</protein>
<evidence type="ECO:0000259" key="5">
    <source>
        <dbReference type="PROSITE" id="PS50893"/>
    </source>
</evidence>
<accession>A0A3A5MP09</accession>
<dbReference type="InterPro" id="IPR003593">
    <property type="entry name" value="AAA+_ATPase"/>
</dbReference>
<proteinExistence type="inferred from homology"/>
<evidence type="ECO:0000313" key="6">
    <source>
        <dbReference type="EMBL" id="RJT88888.1"/>
    </source>
</evidence>
<dbReference type="InterPro" id="IPR003439">
    <property type="entry name" value="ABC_transporter-like_ATP-bd"/>
</dbReference>
<dbReference type="Gene3D" id="3.40.50.300">
    <property type="entry name" value="P-loop containing nucleotide triphosphate hydrolases"/>
    <property type="match status" value="2"/>
</dbReference>
<keyword evidence="4 6" id="KW-0067">ATP-binding</keyword>
<dbReference type="OrthoDB" id="4008250at2"/>
<evidence type="ECO:0000256" key="2">
    <source>
        <dbReference type="ARBA" id="ARBA00022448"/>
    </source>
</evidence>
<dbReference type="GO" id="GO:0015833">
    <property type="term" value="P:peptide transport"/>
    <property type="evidence" value="ECO:0007669"/>
    <property type="project" value="InterPro"/>
</dbReference>
<dbReference type="CDD" id="cd03257">
    <property type="entry name" value="ABC_NikE_OppD_transporters"/>
    <property type="match status" value="2"/>
</dbReference>
<dbReference type="InterPro" id="IPR017871">
    <property type="entry name" value="ABC_transporter-like_CS"/>
</dbReference>
<evidence type="ECO:0000313" key="7">
    <source>
        <dbReference type="Proteomes" id="UP000272015"/>
    </source>
</evidence>
<comment type="caution">
    <text evidence="6">The sequence shown here is derived from an EMBL/GenBank/DDBJ whole genome shotgun (WGS) entry which is preliminary data.</text>
</comment>
<dbReference type="AlphaFoldDB" id="A0A3A5MP09"/>
<comment type="similarity">
    <text evidence="1">Belongs to the ABC transporter superfamily.</text>
</comment>
<dbReference type="InterPro" id="IPR050319">
    <property type="entry name" value="ABC_transp_ATP-bind"/>
</dbReference>
<dbReference type="EMBL" id="QZVS01000079">
    <property type="protein sequence ID" value="RJT88888.1"/>
    <property type="molecule type" value="Genomic_DNA"/>
</dbReference>
<keyword evidence="3" id="KW-0547">Nucleotide-binding</keyword>
<dbReference type="PROSITE" id="PS50893">
    <property type="entry name" value="ABC_TRANSPORTER_2"/>
    <property type="match status" value="2"/>
</dbReference>
<dbReference type="SMART" id="SM00382">
    <property type="entry name" value="AAA"/>
    <property type="match status" value="2"/>
</dbReference>
<dbReference type="GO" id="GO:0055085">
    <property type="term" value="P:transmembrane transport"/>
    <property type="evidence" value="ECO:0007669"/>
    <property type="project" value="UniProtKB-ARBA"/>
</dbReference>
<sequence length="556" mass="59756">MIQVHKQLPHWDAAAPIVEVDGLSIAYRGRGGEVPVLHDVSFSLERGNTLTLVGESGSGKTTTAQALIGLLAANGRIVGGSIRLGGLDVTDWTPKQWLRLRGAHIGLVPQDPHNSLNPVKRIGDSLAEVMNLHRFGSAPATRRRVIELLERVQISEPELRVRQYPHELSGGMKQRVLIASAIAMRPALIIADEPTSALDVTVQKTILDLLDELREESGTAILLVTHELAVAADRATHVIVLKNGRVQEHGESAQVLGQPQAAYTRALLADAPALSAAVRTSADVQAQLASPQHAEPVVVVNDLVQVFSRGRGQGGLRAVDTVSFEVRRGMTHALVGESGSGKSTIARAVMAFQKPTAGGILVEGVDMTTASGEPLRQARRRLQMVYQNPFGSLDPRQSVHQTLIEPMRNYRIGSPLEREKRMRAALDRVSLPASMAAKRPHEMSGGQRQRVAIARALVLEPTVLVLDEAVSALDVTVQASILELLAEVQRELGTAYLFISHDLAVVRQVAQTVTVLSHGVAVESGITEDVFAAPQHPYTVTLLDAIPGRGARSLVG</sequence>
<dbReference type="NCBIfam" id="NF007739">
    <property type="entry name" value="PRK10419.1"/>
    <property type="match status" value="2"/>
</dbReference>
<reference evidence="6 7" key="1">
    <citation type="submission" date="2018-09" db="EMBL/GenBank/DDBJ databases">
        <title>Novel species of Cryobacterium.</title>
        <authorList>
            <person name="Liu Q."/>
            <person name="Xin Y.-H."/>
        </authorList>
    </citation>
    <scope>NUCLEOTIDE SEQUENCE [LARGE SCALE GENOMIC DNA]</scope>
    <source>
        <strain evidence="6 7">Hh39</strain>
    </source>
</reference>
<dbReference type="InterPro" id="IPR027417">
    <property type="entry name" value="P-loop_NTPase"/>
</dbReference>
<dbReference type="RefSeq" id="WP_119974365.1">
    <property type="nucleotide sequence ID" value="NZ_JBHSQA010000003.1"/>
</dbReference>
<dbReference type="NCBIfam" id="NF008453">
    <property type="entry name" value="PRK11308.1"/>
    <property type="match status" value="2"/>
</dbReference>
<dbReference type="Pfam" id="PF00005">
    <property type="entry name" value="ABC_tran"/>
    <property type="match status" value="2"/>
</dbReference>
<dbReference type="GO" id="GO:0005524">
    <property type="term" value="F:ATP binding"/>
    <property type="evidence" value="ECO:0007669"/>
    <property type="project" value="UniProtKB-KW"/>
</dbReference>
<dbReference type="GO" id="GO:0016887">
    <property type="term" value="F:ATP hydrolysis activity"/>
    <property type="evidence" value="ECO:0007669"/>
    <property type="project" value="InterPro"/>
</dbReference>
<dbReference type="PANTHER" id="PTHR43776">
    <property type="entry name" value="TRANSPORT ATP-BINDING PROTEIN"/>
    <property type="match status" value="1"/>
</dbReference>
<evidence type="ECO:0000256" key="3">
    <source>
        <dbReference type="ARBA" id="ARBA00022741"/>
    </source>
</evidence>
<dbReference type="PROSITE" id="PS00211">
    <property type="entry name" value="ABC_TRANSPORTER_1"/>
    <property type="match status" value="2"/>
</dbReference>
<keyword evidence="7" id="KW-1185">Reference proteome</keyword>
<gene>
    <name evidence="6" type="ORF">D6T64_08890</name>
</gene>
<feature type="domain" description="ABC transporter" evidence="5">
    <location>
        <begin position="298"/>
        <end position="543"/>
    </location>
</feature>
<evidence type="ECO:0000256" key="1">
    <source>
        <dbReference type="ARBA" id="ARBA00005417"/>
    </source>
</evidence>
<feature type="domain" description="ABC transporter" evidence="5">
    <location>
        <begin position="18"/>
        <end position="268"/>
    </location>
</feature>
<dbReference type="InterPro" id="IPR013563">
    <property type="entry name" value="Oligopep_ABC_C"/>
</dbReference>
<dbReference type="PANTHER" id="PTHR43776:SF7">
    <property type="entry name" value="D,D-DIPEPTIDE TRANSPORT ATP-BINDING PROTEIN DDPF-RELATED"/>
    <property type="match status" value="1"/>
</dbReference>
<name>A0A3A5MP09_9MICO</name>